<evidence type="ECO:0000259" key="6">
    <source>
        <dbReference type="PROSITE" id="PS51900"/>
    </source>
</evidence>
<organism evidence="7 8">
    <name type="scientific">Saccharothrix coeruleofusca</name>
    <dbReference type="NCBI Taxonomy" id="33919"/>
    <lineage>
        <taxon>Bacteria</taxon>
        <taxon>Bacillati</taxon>
        <taxon>Actinomycetota</taxon>
        <taxon>Actinomycetes</taxon>
        <taxon>Pseudonocardiales</taxon>
        <taxon>Pseudonocardiaceae</taxon>
        <taxon>Saccharothrix</taxon>
    </lineage>
</organism>
<dbReference type="InterPro" id="IPR044068">
    <property type="entry name" value="CB"/>
</dbReference>
<dbReference type="GO" id="GO:0003677">
    <property type="term" value="F:DNA binding"/>
    <property type="evidence" value="ECO:0007669"/>
    <property type="project" value="UniProtKB-UniRule"/>
</dbReference>
<comment type="caution">
    <text evidence="7">The sequence shown here is derived from an EMBL/GenBank/DDBJ whole genome shotgun (WGS) entry which is preliminary data.</text>
</comment>
<evidence type="ECO:0000259" key="5">
    <source>
        <dbReference type="PROSITE" id="PS51898"/>
    </source>
</evidence>
<evidence type="ECO:0000256" key="2">
    <source>
        <dbReference type="ARBA" id="ARBA00023172"/>
    </source>
</evidence>
<reference evidence="7" key="1">
    <citation type="journal article" date="2014" name="Int. J. Syst. Evol. Microbiol.">
        <title>Complete genome sequence of Corynebacterium casei LMG S-19264T (=DSM 44701T), isolated from a smear-ripened cheese.</title>
        <authorList>
            <consortium name="US DOE Joint Genome Institute (JGI-PGF)"/>
            <person name="Walter F."/>
            <person name="Albersmeier A."/>
            <person name="Kalinowski J."/>
            <person name="Ruckert C."/>
        </authorList>
    </citation>
    <scope>NUCLEOTIDE SEQUENCE</scope>
    <source>
        <strain evidence="7">JCM 3313</strain>
    </source>
</reference>
<reference evidence="7" key="2">
    <citation type="submission" date="2020-09" db="EMBL/GenBank/DDBJ databases">
        <authorList>
            <person name="Sun Q."/>
            <person name="Ohkuma M."/>
        </authorList>
    </citation>
    <scope>NUCLEOTIDE SEQUENCE</scope>
    <source>
        <strain evidence="7">JCM 3313</strain>
    </source>
</reference>
<dbReference type="SUPFAM" id="SSF56349">
    <property type="entry name" value="DNA breaking-rejoining enzymes"/>
    <property type="match status" value="1"/>
</dbReference>
<gene>
    <name evidence="7" type="ORF">GCM10010185_02940</name>
</gene>
<dbReference type="RefSeq" id="WP_189221191.1">
    <property type="nucleotide sequence ID" value="NZ_BMRG01000001.1"/>
</dbReference>
<evidence type="ECO:0000313" key="8">
    <source>
        <dbReference type="Proteomes" id="UP000639606"/>
    </source>
</evidence>
<dbReference type="EMBL" id="BMRG01000001">
    <property type="protein sequence ID" value="GGP35472.1"/>
    <property type="molecule type" value="Genomic_DNA"/>
</dbReference>
<dbReference type="InterPro" id="IPR013762">
    <property type="entry name" value="Integrase-like_cat_sf"/>
</dbReference>
<evidence type="ECO:0000256" key="4">
    <source>
        <dbReference type="SAM" id="MobiDB-lite"/>
    </source>
</evidence>
<keyword evidence="2" id="KW-0233">DNA recombination</keyword>
<sequence length="440" mass="49234">MPRKKRPEGTRAPNGASSIYYGSDGKWHGRVTMGVRDDGKPDRRHVKRSTEKEVIDAVRDLERQRDTGQVRKPGRAWTLEKWLTHWLDNIATPSITPNAASAYRYAVHKWLIPGVGAHRLDRLQPEHLEKLYARMQAEGKSAGYAHQVHRTVRTALNVAVARKHITSNPAALAKAPRVEEQEVIPFTGEEARRILNHCVKRRNGARFAMALALGLRKGEALGLKWSRIDLGSGILRTPRQLQRHKWQHGCADPHECGSARHKTKPCKKNCTQHRRKPCPPPCPPSCTAHASTCPQRHGGGLREVDVKSRAGRRAVGIPAPLVKLLREHKAAQDAERELAGSEWHEGGWVFAQPNGKPIDPRRDHDEWKELLREAGVRDARLHDARHTAATMLMVLGVPPRAVMEVMGWSQVSMTARYQHVPAELVASIAQQVGGHLWAGD</sequence>
<dbReference type="GO" id="GO:0015074">
    <property type="term" value="P:DNA integration"/>
    <property type="evidence" value="ECO:0007669"/>
    <property type="project" value="UniProtKB-KW"/>
</dbReference>
<feature type="domain" description="Tyr recombinase" evidence="5">
    <location>
        <begin position="181"/>
        <end position="430"/>
    </location>
</feature>
<dbReference type="Pfam" id="PF00589">
    <property type="entry name" value="Phage_integrase"/>
    <property type="match status" value="1"/>
</dbReference>
<dbReference type="AlphaFoldDB" id="A0A918EBF1"/>
<dbReference type="PANTHER" id="PTHR30349">
    <property type="entry name" value="PHAGE INTEGRASE-RELATED"/>
    <property type="match status" value="1"/>
</dbReference>
<dbReference type="GO" id="GO:0006310">
    <property type="term" value="P:DNA recombination"/>
    <property type="evidence" value="ECO:0007669"/>
    <property type="project" value="UniProtKB-KW"/>
</dbReference>
<protein>
    <submittedName>
        <fullName evidence="7">Site-specific integrase</fullName>
    </submittedName>
</protein>
<feature type="domain" description="Core-binding (CB)" evidence="6">
    <location>
        <begin position="77"/>
        <end position="160"/>
    </location>
</feature>
<dbReference type="Proteomes" id="UP000639606">
    <property type="component" value="Unassembled WGS sequence"/>
</dbReference>
<dbReference type="CDD" id="cd01189">
    <property type="entry name" value="INT_ICEBs1_C_like"/>
    <property type="match status" value="1"/>
</dbReference>
<dbReference type="Gene3D" id="1.10.150.130">
    <property type="match status" value="1"/>
</dbReference>
<dbReference type="InterPro" id="IPR050090">
    <property type="entry name" value="Tyrosine_recombinase_XerCD"/>
</dbReference>
<dbReference type="Gene3D" id="1.10.443.10">
    <property type="entry name" value="Intergrase catalytic core"/>
    <property type="match status" value="1"/>
</dbReference>
<feature type="region of interest" description="Disordered" evidence="4">
    <location>
        <begin position="1"/>
        <end position="51"/>
    </location>
</feature>
<feature type="compositionally biased region" description="Basic residues" evidence="4">
    <location>
        <begin position="259"/>
        <end position="274"/>
    </location>
</feature>
<evidence type="ECO:0000256" key="3">
    <source>
        <dbReference type="PROSITE-ProRule" id="PRU01248"/>
    </source>
</evidence>
<dbReference type="InterPro" id="IPR010998">
    <property type="entry name" value="Integrase_recombinase_N"/>
</dbReference>
<dbReference type="PROSITE" id="PS51900">
    <property type="entry name" value="CB"/>
    <property type="match status" value="1"/>
</dbReference>
<keyword evidence="1 3" id="KW-0238">DNA-binding</keyword>
<evidence type="ECO:0000313" key="7">
    <source>
        <dbReference type="EMBL" id="GGP35472.1"/>
    </source>
</evidence>
<feature type="region of interest" description="Disordered" evidence="4">
    <location>
        <begin position="252"/>
        <end position="274"/>
    </location>
</feature>
<dbReference type="InterPro" id="IPR002104">
    <property type="entry name" value="Integrase_catalytic"/>
</dbReference>
<accession>A0A918EBF1</accession>
<proteinExistence type="predicted"/>
<name>A0A918EBF1_9PSEU</name>
<evidence type="ECO:0000256" key="1">
    <source>
        <dbReference type="ARBA" id="ARBA00023125"/>
    </source>
</evidence>
<dbReference type="PROSITE" id="PS51898">
    <property type="entry name" value="TYR_RECOMBINASE"/>
    <property type="match status" value="1"/>
</dbReference>
<dbReference type="PANTHER" id="PTHR30349:SF91">
    <property type="entry name" value="INTA PROTEIN"/>
    <property type="match status" value="1"/>
</dbReference>
<keyword evidence="8" id="KW-1185">Reference proteome</keyword>
<dbReference type="InterPro" id="IPR011010">
    <property type="entry name" value="DNA_brk_join_enz"/>
</dbReference>